<dbReference type="InterPro" id="IPR048263">
    <property type="entry name" value="Arb2"/>
</dbReference>
<name>A0A9P7ZYN4_MORAP</name>
<sequence>MVDKRLKRPLVTAFSNSTALLCLPAFDLSHPPLSLSAFCSFGSSFTLTYITCTEFARPPCPLFSPLPLLCPSTAHMYRRRVKKPPAPVFGSTLEEMGFSINERSQIVDQSGNPYKFDLKAKDRLYQEAHSRALGEVTTAVVLKKLQEELGLIPTKVPFGMDKDDETSPHATILVSPNAKQCKRLLVLISGTLETLGIWSRRLMTNSSVDEGSMYSTVKQALKEGYGVVVLNPNAHWWVDGRATVQVPTGRVFKTVPDLESPEIHVDYILRNLVQDAASKEIFFIAQKYGAQALIQALHTQFDAFKDRVSAVATIESSHSIDAFSGSAFRNWWKLNAVNYIQSEFEDKNKVGYRETIGCNCVNAGTHEYDYTIIEMMPSVFRFFSARNDRDNEFEKNKDVILPPNEDDPTTVVITFDEAAEEEAPSTATEDDSGWHDTTPVNI</sequence>
<dbReference type="GO" id="GO:0035197">
    <property type="term" value="F:siRNA binding"/>
    <property type="evidence" value="ECO:0007669"/>
    <property type="project" value="TreeGrafter"/>
</dbReference>
<comment type="caution">
    <text evidence="3">The sequence shown here is derived from an EMBL/GenBank/DDBJ whole genome shotgun (WGS) entry which is preliminary data.</text>
</comment>
<dbReference type="GO" id="GO:0031048">
    <property type="term" value="P:regulatory ncRNA-mediated heterochromatin formation"/>
    <property type="evidence" value="ECO:0007669"/>
    <property type="project" value="TreeGrafter"/>
</dbReference>
<dbReference type="PANTHER" id="PTHR21357:SF4">
    <property type="entry name" value="FAM172 FAMILY PROTEIN HOMOLOG CG10038"/>
    <property type="match status" value="1"/>
</dbReference>
<proteinExistence type="predicted"/>
<protein>
    <recommendedName>
        <fullName evidence="2">Arb2 domain-containing protein</fullName>
    </recommendedName>
</protein>
<dbReference type="InterPro" id="IPR053858">
    <property type="entry name" value="Arb2_dom"/>
</dbReference>
<dbReference type="AlphaFoldDB" id="A0A9P7ZYN4"/>
<evidence type="ECO:0000313" key="4">
    <source>
        <dbReference type="Proteomes" id="UP000717515"/>
    </source>
</evidence>
<dbReference type="Pfam" id="PF22749">
    <property type="entry name" value="Arb2"/>
    <property type="match status" value="1"/>
</dbReference>
<reference evidence="3" key="1">
    <citation type="submission" date="2021-07" db="EMBL/GenBank/DDBJ databases">
        <title>Draft genome of Mortierella alpina, strain LL118, isolated from an aspen leaf litter sample.</title>
        <authorList>
            <person name="Yang S."/>
            <person name="Vinatzer B.A."/>
        </authorList>
    </citation>
    <scope>NUCLEOTIDE SEQUENCE</scope>
    <source>
        <strain evidence="3">LL118</strain>
    </source>
</reference>
<dbReference type="EMBL" id="JAIFTL010000403">
    <property type="protein sequence ID" value="KAG9319651.1"/>
    <property type="molecule type" value="Genomic_DNA"/>
</dbReference>
<gene>
    <name evidence="3" type="ORF">KVV02_004404</name>
</gene>
<evidence type="ECO:0000259" key="2">
    <source>
        <dbReference type="Pfam" id="PF22749"/>
    </source>
</evidence>
<accession>A0A9P7ZYN4</accession>
<evidence type="ECO:0000313" key="3">
    <source>
        <dbReference type="EMBL" id="KAG9319651.1"/>
    </source>
</evidence>
<dbReference type="PANTHER" id="PTHR21357">
    <property type="entry name" value="FAM172 FAMILY PROTEIN HOMOLOG CG10038"/>
    <property type="match status" value="1"/>
</dbReference>
<dbReference type="GO" id="GO:0005634">
    <property type="term" value="C:nucleus"/>
    <property type="evidence" value="ECO:0007669"/>
    <property type="project" value="TreeGrafter"/>
</dbReference>
<organism evidence="3 4">
    <name type="scientific">Mortierella alpina</name>
    <name type="common">Oleaginous fungus</name>
    <name type="synonym">Mortierella renispora</name>
    <dbReference type="NCBI Taxonomy" id="64518"/>
    <lineage>
        <taxon>Eukaryota</taxon>
        <taxon>Fungi</taxon>
        <taxon>Fungi incertae sedis</taxon>
        <taxon>Mucoromycota</taxon>
        <taxon>Mortierellomycotina</taxon>
        <taxon>Mortierellomycetes</taxon>
        <taxon>Mortierellales</taxon>
        <taxon>Mortierellaceae</taxon>
        <taxon>Mortierella</taxon>
    </lineage>
</organism>
<evidence type="ECO:0000256" key="1">
    <source>
        <dbReference type="SAM" id="MobiDB-lite"/>
    </source>
</evidence>
<feature type="compositionally biased region" description="Acidic residues" evidence="1">
    <location>
        <begin position="419"/>
        <end position="431"/>
    </location>
</feature>
<dbReference type="Proteomes" id="UP000717515">
    <property type="component" value="Unassembled WGS sequence"/>
</dbReference>
<feature type="domain" description="Arb2" evidence="2">
    <location>
        <begin position="89"/>
        <end position="343"/>
    </location>
</feature>
<feature type="region of interest" description="Disordered" evidence="1">
    <location>
        <begin position="419"/>
        <end position="442"/>
    </location>
</feature>